<dbReference type="Pfam" id="PF07291">
    <property type="entry name" value="MauE"/>
    <property type="match status" value="1"/>
</dbReference>
<organism evidence="7 8">
    <name type="scientific">Aquirufa rosea</name>
    <dbReference type="NCBI Taxonomy" id="2509241"/>
    <lineage>
        <taxon>Bacteria</taxon>
        <taxon>Pseudomonadati</taxon>
        <taxon>Bacteroidota</taxon>
        <taxon>Cytophagia</taxon>
        <taxon>Cytophagales</taxon>
        <taxon>Flectobacillaceae</taxon>
        <taxon>Aquirufa</taxon>
    </lineage>
</organism>
<protein>
    <submittedName>
        <fullName evidence="7">DoxX family protein</fullName>
    </submittedName>
</protein>
<keyword evidence="2 5" id="KW-0812">Transmembrane</keyword>
<gene>
    <name evidence="7" type="ORF">ESB04_10960</name>
</gene>
<evidence type="ECO:0000256" key="5">
    <source>
        <dbReference type="SAM" id="Phobius"/>
    </source>
</evidence>
<dbReference type="AlphaFoldDB" id="A0A4V1M579"/>
<dbReference type="Gene3D" id="3.40.30.10">
    <property type="entry name" value="Glutaredoxin"/>
    <property type="match status" value="1"/>
</dbReference>
<dbReference type="SUPFAM" id="SSF52833">
    <property type="entry name" value="Thioredoxin-like"/>
    <property type="match status" value="1"/>
</dbReference>
<dbReference type="RefSeq" id="WP_129027795.1">
    <property type="nucleotide sequence ID" value="NZ_SDHY01000007.1"/>
</dbReference>
<evidence type="ECO:0000313" key="8">
    <source>
        <dbReference type="Proteomes" id="UP000289455"/>
    </source>
</evidence>
<dbReference type="GO" id="GO:0030416">
    <property type="term" value="P:methylamine metabolic process"/>
    <property type="evidence" value="ECO:0007669"/>
    <property type="project" value="InterPro"/>
</dbReference>
<accession>A0A4V1M579</accession>
<dbReference type="Proteomes" id="UP000289455">
    <property type="component" value="Unassembled WGS sequence"/>
</dbReference>
<evidence type="ECO:0000256" key="4">
    <source>
        <dbReference type="ARBA" id="ARBA00023136"/>
    </source>
</evidence>
<proteinExistence type="predicted"/>
<keyword evidence="4 5" id="KW-0472">Membrane</keyword>
<feature type="transmembrane region" description="Helical" evidence="5">
    <location>
        <begin position="126"/>
        <end position="144"/>
    </location>
</feature>
<feature type="domain" description="Methylamine utilisation protein MauE" evidence="6">
    <location>
        <begin position="5"/>
        <end position="143"/>
    </location>
</feature>
<dbReference type="GO" id="GO:0016020">
    <property type="term" value="C:membrane"/>
    <property type="evidence" value="ECO:0007669"/>
    <property type="project" value="UniProtKB-SubCell"/>
</dbReference>
<dbReference type="InterPro" id="IPR036249">
    <property type="entry name" value="Thioredoxin-like_sf"/>
</dbReference>
<dbReference type="InterPro" id="IPR009908">
    <property type="entry name" value="Methylamine_util_MauE"/>
</dbReference>
<feature type="transmembrane region" description="Helical" evidence="5">
    <location>
        <begin position="87"/>
        <end position="106"/>
    </location>
</feature>
<reference evidence="7 8" key="1">
    <citation type="submission" date="2019-01" db="EMBL/GenBank/DDBJ databases">
        <title>Cytophagaceae bacterium strain CAR-16.</title>
        <authorList>
            <person name="Chen W.-M."/>
        </authorList>
    </citation>
    <scope>NUCLEOTIDE SEQUENCE [LARGE SCALE GENOMIC DNA]</scope>
    <source>
        <strain evidence="7 8">CAR-16</strain>
    </source>
</reference>
<evidence type="ECO:0000259" key="6">
    <source>
        <dbReference type="Pfam" id="PF07291"/>
    </source>
</evidence>
<evidence type="ECO:0000313" key="7">
    <source>
        <dbReference type="EMBL" id="RXK47112.1"/>
    </source>
</evidence>
<evidence type="ECO:0000256" key="3">
    <source>
        <dbReference type="ARBA" id="ARBA00022989"/>
    </source>
</evidence>
<dbReference type="OrthoDB" id="9809429at2"/>
<evidence type="ECO:0000256" key="2">
    <source>
        <dbReference type="ARBA" id="ARBA00022692"/>
    </source>
</evidence>
<sequence length="370" mass="42384">MMRQYSKIATFLLVFIFLFSGLIKLNDPIGTQLKLEEYFDVFSQDFPAMEGFWKFWIPYALPLSILLSSLEVVLGIALWTNYRTQQVLWTFLGLLTFFGFLTFYSAYFNKVTDCGCFGETIKLTPWTSFFKDVFLFLLALSLLFTDKIKEFNTRMLPVGISALLSILLGVYTYFYLPIHDGLPYAVGENIPQNMKSREALRFSYVYKIQGKEVTLTEMPTDSQAVFVSMQALNEKEARPLITDYRIWVDNDTTDYTAESFKGKKLLVIIPNVHHSHLEALKDISQLAHEANKKGIIVWLLSASSDDEVNAIRHEYQLNFPALSADSKVLKTMIRSSPGLWVLNQGTVRGKWSAYHLPSIDEIDQSLLTLD</sequence>
<feature type="transmembrane region" description="Helical" evidence="5">
    <location>
        <begin position="156"/>
        <end position="176"/>
    </location>
</feature>
<keyword evidence="8" id="KW-1185">Reference proteome</keyword>
<name>A0A4V1M579_9BACT</name>
<comment type="caution">
    <text evidence="7">The sequence shown here is derived from an EMBL/GenBank/DDBJ whole genome shotgun (WGS) entry which is preliminary data.</text>
</comment>
<dbReference type="NCBIfam" id="NF045576">
    <property type="entry name" value="BT_3928_fam"/>
    <property type="match status" value="1"/>
</dbReference>
<evidence type="ECO:0000256" key="1">
    <source>
        <dbReference type="ARBA" id="ARBA00004141"/>
    </source>
</evidence>
<feature type="transmembrane region" description="Helical" evidence="5">
    <location>
        <begin position="56"/>
        <end position="80"/>
    </location>
</feature>
<comment type="subcellular location">
    <subcellularLocation>
        <location evidence="1">Membrane</location>
        <topology evidence="1">Multi-pass membrane protein</topology>
    </subcellularLocation>
</comment>
<keyword evidence="3 5" id="KW-1133">Transmembrane helix</keyword>
<dbReference type="EMBL" id="SDHY01000007">
    <property type="protein sequence ID" value="RXK47112.1"/>
    <property type="molecule type" value="Genomic_DNA"/>
</dbReference>